<evidence type="ECO:0008006" key="3">
    <source>
        <dbReference type="Google" id="ProtNLM"/>
    </source>
</evidence>
<dbReference type="InterPro" id="IPR011738">
    <property type="entry name" value="Phage_CHP"/>
</dbReference>
<dbReference type="Proteomes" id="UP001166585">
    <property type="component" value="Unassembled WGS sequence"/>
</dbReference>
<reference evidence="1" key="1">
    <citation type="submission" date="2021-05" db="EMBL/GenBank/DDBJ databases">
        <authorList>
            <person name="Sun Q."/>
            <person name="Inoue M."/>
        </authorList>
    </citation>
    <scope>NUCLEOTIDE SEQUENCE</scope>
    <source>
        <strain evidence="1">VKM B-3255</strain>
    </source>
</reference>
<proteinExistence type="predicted"/>
<evidence type="ECO:0000313" key="2">
    <source>
        <dbReference type="Proteomes" id="UP001166585"/>
    </source>
</evidence>
<dbReference type="RefSeq" id="WP_213754091.1">
    <property type="nucleotide sequence ID" value="NZ_JAHCQH010000014.1"/>
</dbReference>
<accession>A0ABS5R609</accession>
<name>A0ABS5R609_9HYPH</name>
<sequence length="188" mass="20706">MSVVIITPPEAVDLLVEAKAKIIVEHDDDDAYLTSLVNVALAMIDGPFGRLGRCIREQTLEASFDGFGCRPLLWLPYPPFINLVSVTYDDPDGVETTLNTSVCGLKQDRGLYRKDGQGWPATRRGGYDTVRVRYTAGYPEGLPAPVQEAVLGLVAQWYAVREPVTDKPLHEVPFTVSDQLAPYVMPVV</sequence>
<organism evidence="1 2">
    <name type="scientific">Ancylobacter radicis</name>
    <dbReference type="NCBI Taxonomy" id="2836179"/>
    <lineage>
        <taxon>Bacteria</taxon>
        <taxon>Pseudomonadati</taxon>
        <taxon>Pseudomonadota</taxon>
        <taxon>Alphaproteobacteria</taxon>
        <taxon>Hyphomicrobiales</taxon>
        <taxon>Xanthobacteraceae</taxon>
        <taxon>Ancylobacter</taxon>
    </lineage>
</organism>
<keyword evidence="2" id="KW-1185">Reference proteome</keyword>
<dbReference type="Gene3D" id="1.10.3230.30">
    <property type="entry name" value="Phage gp6-like head-tail connector protein"/>
    <property type="match status" value="1"/>
</dbReference>
<dbReference type="NCBIfam" id="TIGR02215">
    <property type="entry name" value="phage_chp_gp8"/>
    <property type="match status" value="1"/>
</dbReference>
<gene>
    <name evidence="1" type="ORF">KIP89_03850</name>
</gene>
<evidence type="ECO:0000313" key="1">
    <source>
        <dbReference type="EMBL" id="MBS9476234.1"/>
    </source>
</evidence>
<dbReference type="EMBL" id="JAHCQH010000014">
    <property type="protein sequence ID" value="MBS9476234.1"/>
    <property type="molecule type" value="Genomic_DNA"/>
</dbReference>
<dbReference type="CDD" id="cd08054">
    <property type="entry name" value="gp6"/>
    <property type="match status" value="1"/>
</dbReference>
<protein>
    <recommendedName>
        <fullName evidence="3">Phage gp6-like head-tail connector protein</fullName>
    </recommendedName>
</protein>
<comment type="caution">
    <text evidence="1">The sequence shown here is derived from an EMBL/GenBank/DDBJ whole genome shotgun (WGS) entry which is preliminary data.</text>
</comment>